<dbReference type="AlphaFoldDB" id="I4EN67"/>
<evidence type="ECO:0000256" key="7">
    <source>
        <dbReference type="SAM" id="MobiDB-lite"/>
    </source>
</evidence>
<dbReference type="GO" id="GO:0006298">
    <property type="term" value="P:mismatch repair"/>
    <property type="evidence" value="ECO:0007669"/>
    <property type="project" value="InterPro"/>
</dbReference>
<name>I4EN67_9BACT</name>
<dbReference type="Pfam" id="PF03852">
    <property type="entry name" value="Vsr"/>
    <property type="match status" value="1"/>
</dbReference>
<sequence>MVDSLSPDERSERMARVRSTGNRSTEGRVEAALVSSGISGWEKHPRDIPGKPDFFFDRYRLALFIDGCFWHGCPKCQRRMPKARAEFWQAKIEGNRQRDRRVRRKLWSRGYHVMRVWEHDLNRDTWLRRLQAMMRRIAISREDDS</sequence>
<evidence type="ECO:0000256" key="6">
    <source>
        <dbReference type="ARBA" id="ARBA00029466"/>
    </source>
</evidence>
<evidence type="ECO:0000256" key="4">
    <source>
        <dbReference type="ARBA" id="ARBA00022801"/>
    </source>
</evidence>
<dbReference type="InterPro" id="IPR011335">
    <property type="entry name" value="Restrct_endonuc-II-like"/>
</dbReference>
<organism evidence="8 9">
    <name type="scientific">Nitrolancea hollandica Lb</name>
    <dbReference type="NCBI Taxonomy" id="1129897"/>
    <lineage>
        <taxon>Bacteria</taxon>
        <taxon>Pseudomonadati</taxon>
        <taxon>Thermomicrobiota</taxon>
        <taxon>Thermomicrobia</taxon>
        <taxon>Sphaerobacterales</taxon>
        <taxon>Sphaerobacterineae</taxon>
        <taxon>Sphaerobacteraceae</taxon>
        <taxon>Nitrolancea</taxon>
    </lineage>
</organism>
<comment type="similarity">
    <text evidence="6">Belongs to the Vsr family.</text>
</comment>
<dbReference type="OrthoDB" id="9801520at2"/>
<evidence type="ECO:0000313" key="9">
    <source>
        <dbReference type="Proteomes" id="UP000004221"/>
    </source>
</evidence>
<comment type="caution">
    <text evidence="8">The sequence shown here is derived from an EMBL/GenBank/DDBJ whole genome shotgun (WGS) entry which is preliminary data.</text>
</comment>
<dbReference type="SUPFAM" id="SSF52980">
    <property type="entry name" value="Restriction endonuclease-like"/>
    <property type="match status" value="1"/>
</dbReference>
<keyword evidence="3" id="KW-0227">DNA damage</keyword>
<dbReference type="REBASE" id="60406">
    <property type="entry name" value="V.NhoORF760007P"/>
</dbReference>
<proteinExistence type="inferred from homology"/>
<dbReference type="EMBL" id="CAGS01000711">
    <property type="protein sequence ID" value="CCF86130.1"/>
    <property type="molecule type" value="Genomic_DNA"/>
</dbReference>
<dbReference type="EC" id="3.1.-.-" evidence="8"/>
<reference evidence="8 9" key="1">
    <citation type="journal article" date="2012" name="ISME J.">
        <title>Nitrification expanded: discovery, physiology and genomics of a nitrite-oxidizing bacterium from the phylum Chloroflexi.</title>
        <authorList>
            <person name="Sorokin D.Y."/>
            <person name="Lucker S."/>
            <person name="Vejmelkova D."/>
            <person name="Kostrikina N.A."/>
            <person name="Kleerebezem R."/>
            <person name="Rijpstra W.I."/>
            <person name="Damste J.S."/>
            <person name="Le Paslier D."/>
            <person name="Muyzer G."/>
            <person name="Wagner M."/>
            <person name="van Loosdrecht M.C."/>
            <person name="Daims H."/>
        </authorList>
    </citation>
    <scope>NUCLEOTIDE SEQUENCE [LARGE SCALE GENOMIC DNA]</scope>
    <source>
        <strain evidence="9">none</strain>
    </source>
</reference>
<keyword evidence="1" id="KW-0540">Nuclease</keyword>
<evidence type="ECO:0000256" key="1">
    <source>
        <dbReference type="ARBA" id="ARBA00022722"/>
    </source>
</evidence>
<gene>
    <name evidence="8" type="primary">vsr</name>
    <name evidence="8" type="ORF">NITHO_760009</name>
</gene>
<dbReference type="Proteomes" id="UP000004221">
    <property type="component" value="Unassembled WGS sequence"/>
</dbReference>
<dbReference type="NCBIfam" id="TIGR00632">
    <property type="entry name" value="vsr"/>
    <property type="match status" value="1"/>
</dbReference>
<evidence type="ECO:0000256" key="3">
    <source>
        <dbReference type="ARBA" id="ARBA00022763"/>
    </source>
</evidence>
<dbReference type="Gene3D" id="3.40.960.10">
    <property type="entry name" value="VSR Endonuclease"/>
    <property type="match status" value="1"/>
</dbReference>
<keyword evidence="5" id="KW-0234">DNA repair</keyword>
<dbReference type="GO" id="GO:0016787">
    <property type="term" value="F:hydrolase activity"/>
    <property type="evidence" value="ECO:0007669"/>
    <property type="project" value="UniProtKB-KW"/>
</dbReference>
<dbReference type="GO" id="GO:0004519">
    <property type="term" value="F:endonuclease activity"/>
    <property type="evidence" value="ECO:0007669"/>
    <property type="project" value="UniProtKB-KW"/>
</dbReference>
<feature type="region of interest" description="Disordered" evidence="7">
    <location>
        <begin position="1"/>
        <end position="26"/>
    </location>
</feature>
<dbReference type="RefSeq" id="WP_008481771.1">
    <property type="nucleotide sequence ID" value="NZ_CAGS01000711.1"/>
</dbReference>
<keyword evidence="9" id="KW-1185">Reference proteome</keyword>
<dbReference type="CDD" id="cd00221">
    <property type="entry name" value="Vsr"/>
    <property type="match status" value="1"/>
</dbReference>
<keyword evidence="2 8" id="KW-0255">Endonuclease</keyword>
<protein>
    <submittedName>
        <fullName evidence="8">XorII very short patch repair endonuclease</fullName>
        <ecNumber evidence="8">3.1.-.-</ecNumber>
    </submittedName>
</protein>
<evidence type="ECO:0000256" key="2">
    <source>
        <dbReference type="ARBA" id="ARBA00022759"/>
    </source>
</evidence>
<keyword evidence="4 8" id="KW-0378">Hydrolase</keyword>
<dbReference type="InterPro" id="IPR004603">
    <property type="entry name" value="DNA_mismatch_endonuc_vsr"/>
</dbReference>
<evidence type="ECO:0000313" key="8">
    <source>
        <dbReference type="EMBL" id="CCF86130.1"/>
    </source>
</evidence>
<accession>I4EN67</accession>
<evidence type="ECO:0000256" key="5">
    <source>
        <dbReference type="ARBA" id="ARBA00023204"/>
    </source>
</evidence>